<dbReference type="SUPFAM" id="SSF75005">
    <property type="entry name" value="Arabinanase/levansucrase/invertase"/>
    <property type="match status" value="1"/>
</dbReference>
<evidence type="ECO:0000256" key="1">
    <source>
        <dbReference type="ARBA" id="ARBA00009865"/>
    </source>
</evidence>
<dbReference type="PANTHER" id="PTHR43817:SF1">
    <property type="entry name" value="HYDROLASE, FAMILY 43, PUTATIVE (AFU_ORTHOLOGUE AFUA_3G01660)-RELATED"/>
    <property type="match status" value="1"/>
</dbReference>
<dbReference type="InterPro" id="IPR006710">
    <property type="entry name" value="Glyco_hydro_43"/>
</dbReference>
<evidence type="ECO:0000256" key="6">
    <source>
        <dbReference type="PIRSR" id="PIRSR606710-2"/>
    </source>
</evidence>
<evidence type="ECO:0000256" key="5">
    <source>
        <dbReference type="PIRSR" id="PIRSR606710-1"/>
    </source>
</evidence>
<dbReference type="Pfam" id="PF04616">
    <property type="entry name" value="Glyco_hydro_43"/>
    <property type="match status" value="1"/>
</dbReference>
<dbReference type="GO" id="GO:0005975">
    <property type="term" value="P:carbohydrate metabolic process"/>
    <property type="evidence" value="ECO:0007669"/>
    <property type="project" value="InterPro"/>
</dbReference>
<proteinExistence type="inferred from homology"/>
<dbReference type="CDD" id="cd18820">
    <property type="entry name" value="GH43_LbAraf43-like"/>
    <property type="match status" value="1"/>
</dbReference>
<dbReference type="Gene3D" id="2.115.10.20">
    <property type="entry name" value="Glycosyl hydrolase domain, family 43"/>
    <property type="match status" value="1"/>
</dbReference>
<reference evidence="9 10" key="1">
    <citation type="submission" date="2019-10" db="EMBL/GenBank/DDBJ databases">
        <title>Draft Genome Sequence of Cytophagaceae sp. SJW1-29.</title>
        <authorList>
            <person name="Choi A."/>
        </authorList>
    </citation>
    <scope>NUCLEOTIDE SEQUENCE [LARGE SCALE GENOMIC DNA]</scope>
    <source>
        <strain evidence="9 10">SJW1-29</strain>
    </source>
</reference>
<evidence type="ECO:0000256" key="2">
    <source>
        <dbReference type="ARBA" id="ARBA00022729"/>
    </source>
</evidence>
<dbReference type="PIRSF" id="PIRSF025414">
    <property type="entry name" value="Alpha-L-arabinofuranosidase"/>
    <property type="match status" value="1"/>
</dbReference>
<evidence type="ECO:0000313" key="9">
    <source>
        <dbReference type="EMBL" id="MPR32659.1"/>
    </source>
</evidence>
<comment type="caution">
    <text evidence="9">The sequence shown here is derived from an EMBL/GenBank/DDBJ whole genome shotgun (WGS) entry which is preliminary data.</text>
</comment>
<dbReference type="GO" id="GO:0004553">
    <property type="term" value="F:hydrolase activity, hydrolyzing O-glycosyl compounds"/>
    <property type="evidence" value="ECO:0007669"/>
    <property type="project" value="InterPro"/>
</dbReference>
<organism evidence="9 10">
    <name type="scientific">Salmonirosea aquatica</name>
    <dbReference type="NCBI Taxonomy" id="2654236"/>
    <lineage>
        <taxon>Bacteria</taxon>
        <taxon>Pseudomonadati</taxon>
        <taxon>Bacteroidota</taxon>
        <taxon>Cytophagia</taxon>
        <taxon>Cytophagales</taxon>
        <taxon>Spirosomataceae</taxon>
        <taxon>Salmonirosea</taxon>
    </lineage>
</organism>
<gene>
    <name evidence="9" type="ORF">GBK04_04655</name>
</gene>
<feature type="signal peptide" evidence="8">
    <location>
        <begin position="1"/>
        <end position="23"/>
    </location>
</feature>
<evidence type="ECO:0000313" key="10">
    <source>
        <dbReference type="Proteomes" id="UP000479293"/>
    </source>
</evidence>
<feature type="active site" description="Proton donor" evidence="5">
    <location>
        <position position="207"/>
    </location>
</feature>
<comment type="similarity">
    <text evidence="1 7">Belongs to the glycosyl hydrolase 43 family.</text>
</comment>
<dbReference type="InterPro" id="IPR023296">
    <property type="entry name" value="Glyco_hydro_beta-prop_sf"/>
</dbReference>
<dbReference type="EMBL" id="WHLY01000002">
    <property type="protein sequence ID" value="MPR32659.1"/>
    <property type="molecule type" value="Genomic_DNA"/>
</dbReference>
<sequence length="334" mass="37546">MTYSSKPFFVLLILTFLTGFAYAQTFTNPLLPNGADPWVTYEGGYYYYTNTVGNRLILYKTQNLAELGQVQPKTVWTPPATGPNSKDIWAPELHRLDGKWYLYYTATDQAKPGDMNRYVFVLENASADPLQGTWVDKGKMNTKFTGLDGSIMTHKGQRYFLYSAYDGPQSVLHIVKMKNPWTLTGSEVTIARPTHDWEKYDGREICEGPEFLQRDDKSPLCIVYSASACWDDNYSLGLLTAPANADPMNAAAWIKTPKPVFEKSEANGVYGPGHNGFFKTKNGQNWLVYHAKSVANKACRERNPRMQPFGWNADGTPDFGVPVATTEKLKVPEN</sequence>
<keyword evidence="2 8" id="KW-0732">Signal</keyword>
<feature type="chain" id="PRO_5029017469" evidence="8">
    <location>
        <begin position="24"/>
        <end position="334"/>
    </location>
</feature>
<protein>
    <submittedName>
        <fullName evidence="9">Family 43 glycosylhydrolase</fullName>
    </submittedName>
</protein>
<dbReference type="InterPro" id="IPR016828">
    <property type="entry name" value="Alpha-L-arabinofuranosidase"/>
</dbReference>
<dbReference type="Proteomes" id="UP000479293">
    <property type="component" value="Unassembled WGS sequence"/>
</dbReference>
<evidence type="ECO:0000256" key="7">
    <source>
        <dbReference type="RuleBase" id="RU361187"/>
    </source>
</evidence>
<dbReference type="AlphaFoldDB" id="A0A7C9BNL8"/>
<dbReference type="RefSeq" id="WP_152765869.1">
    <property type="nucleotide sequence ID" value="NZ_WHLY01000002.1"/>
</dbReference>
<evidence type="ECO:0000256" key="4">
    <source>
        <dbReference type="ARBA" id="ARBA00023295"/>
    </source>
</evidence>
<feature type="active site" description="Proton acceptor" evidence="5">
    <location>
        <position position="36"/>
    </location>
</feature>
<feature type="site" description="Important for catalytic activity, responsible for pKa modulation of the active site Glu and correct orientation of both the proton donor and substrate" evidence="6">
    <location>
        <position position="148"/>
    </location>
</feature>
<keyword evidence="10" id="KW-1185">Reference proteome</keyword>
<keyword evidence="3 7" id="KW-0378">Hydrolase</keyword>
<dbReference type="PANTHER" id="PTHR43817">
    <property type="entry name" value="GLYCOSYL HYDROLASE"/>
    <property type="match status" value="1"/>
</dbReference>
<accession>A0A7C9BNL8</accession>
<name>A0A7C9BNL8_9BACT</name>
<keyword evidence="4 7" id="KW-0326">Glycosidase</keyword>
<evidence type="ECO:0000256" key="3">
    <source>
        <dbReference type="ARBA" id="ARBA00022801"/>
    </source>
</evidence>
<evidence type="ECO:0000256" key="8">
    <source>
        <dbReference type="SAM" id="SignalP"/>
    </source>
</evidence>